<reference evidence="2 3" key="1">
    <citation type="submission" date="2019-06" db="EMBL/GenBank/DDBJ databases">
        <title>Genome Sequence of the Brown Rot Fungal Pathogen Monilinia laxa.</title>
        <authorList>
            <person name="De Miccolis Angelini R.M."/>
            <person name="Landi L."/>
            <person name="Abate D."/>
            <person name="Pollastro S."/>
            <person name="Romanazzi G."/>
            <person name="Faretra F."/>
        </authorList>
    </citation>
    <scope>NUCLEOTIDE SEQUENCE [LARGE SCALE GENOMIC DNA]</scope>
    <source>
        <strain evidence="2 3">Mlax316</strain>
    </source>
</reference>
<feature type="transmembrane region" description="Helical" evidence="1">
    <location>
        <begin position="79"/>
        <end position="100"/>
    </location>
</feature>
<accession>A0A5N6JU71</accession>
<protein>
    <submittedName>
        <fullName evidence="2">Uncharacterized protein</fullName>
    </submittedName>
</protein>
<keyword evidence="1" id="KW-1133">Transmembrane helix</keyword>
<gene>
    <name evidence="2" type="ORF">EYC80_010081</name>
</gene>
<keyword evidence="3" id="KW-1185">Reference proteome</keyword>
<dbReference type="Proteomes" id="UP000326757">
    <property type="component" value="Unassembled WGS sequence"/>
</dbReference>
<evidence type="ECO:0000256" key="1">
    <source>
        <dbReference type="SAM" id="Phobius"/>
    </source>
</evidence>
<sequence>MILESERFNRSGVHRFLFSFPPQLLFFSSLSLESIFGVKIWSHFSKANVRACRTSSVRMGFCISYQLCGGKRRKGFWFLVRDGPMAYLLYIYYCLGSYVGMEEWNLMGWDGMAWHSMGLLLRFTSKDYRYYTVKHIGHIIN</sequence>
<evidence type="ECO:0000313" key="3">
    <source>
        <dbReference type="Proteomes" id="UP000326757"/>
    </source>
</evidence>
<organism evidence="2 3">
    <name type="scientific">Monilinia laxa</name>
    <name type="common">Brown rot fungus</name>
    <name type="synonym">Sclerotinia laxa</name>
    <dbReference type="NCBI Taxonomy" id="61186"/>
    <lineage>
        <taxon>Eukaryota</taxon>
        <taxon>Fungi</taxon>
        <taxon>Dikarya</taxon>
        <taxon>Ascomycota</taxon>
        <taxon>Pezizomycotina</taxon>
        <taxon>Leotiomycetes</taxon>
        <taxon>Helotiales</taxon>
        <taxon>Sclerotiniaceae</taxon>
        <taxon>Monilinia</taxon>
    </lineage>
</organism>
<dbReference type="AlphaFoldDB" id="A0A5N6JU71"/>
<evidence type="ECO:0000313" key="2">
    <source>
        <dbReference type="EMBL" id="KAB8291405.1"/>
    </source>
</evidence>
<keyword evidence="1" id="KW-0472">Membrane</keyword>
<name>A0A5N6JU71_MONLA</name>
<dbReference type="EMBL" id="VIGI01000015">
    <property type="protein sequence ID" value="KAB8291405.1"/>
    <property type="molecule type" value="Genomic_DNA"/>
</dbReference>
<keyword evidence="1" id="KW-0812">Transmembrane</keyword>
<proteinExistence type="predicted"/>
<comment type="caution">
    <text evidence="2">The sequence shown here is derived from an EMBL/GenBank/DDBJ whole genome shotgun (WGS) entry which is preliminary data.</text>
</comment>